<evidence type="ECO:0000259" key="6">
    <source>
        <dbReference type="PROSITE" id="PS50016"/>
    </source>
</evidence>
<sequence>MTGGPCQLLREERKMMGRGTDGGCGAEERPCPVSRVPARAPAGAAEEPAPPGEGMDFFSQARKALSQRSPFDVAEDGSAGAADTVPPGLPSGLASLLKNFDSRKKHKKSHSGTEKKSSRHVERSRGGTLWLATEDFFRGLTLPDIDALYEACSVSSIVSRERMLIPVLEGDNVWDNAVSCQDVDDCSGSGVDIEEEKQARSEQDMEIDSVGAGGTPRQEGACPASDSSGSLEWLLGCRNKIYLTSERPSKKRKLLGSDAGLHKLLIGHPCEGNSAVCSFCCKTEVGLDSNPLIVCSSCKVAIHAKCYGVQGDVDGSWVCSGCKLKKDSGCDSGDACILCPKQGGALKPVQRKEGNNAPSEFAHLFCSQWMPEVYVEDLTKMEPIMNLEGIKETRRKLVCNVCKIKCGACVPCSHGTCRISFHPICAREAGCRMEIWGNFGDDNVELRAFCSKHSDVRASGVLGQPEVCPGWADGNPHTVNPVSGVTTTKETNSSKGGCKNGGDNSHKSDSTDLQGVALSDDRSNINTKLEGTDSEELGQLEKIHLSNCEDINTSDSLNFVLILKKLIDRGKVNVKDVASEIGISPDSFYSKLADDKNVPDLQWKLVKWLKNHACMGTSQKDLKVKKSNFPAKAEVGGTDVSDSVALSDSDISDPVAVKSVPPRRRTKSNIRILKDNDIICSSKNSFNDIGTVMDGLDQVVAGEVERSNELSIPDVCEKLETEIDSSQNTSAKDSPSLLGIPVGPPNSSFSQCSQLEEAADLDLSTLSISNTGNPVCPHHENSDSNPVKSEALRSFYMHPYIQKSFLYLQSRGFLRNVMDENDGLKGGETSRVGSSCGASVCCDHQNGQIICSTVKCKADGEESESLVNAGQSRVLEMSPNDEVEGEILYFQRRLLGNAIARKRFSDNLINKIRRDLPQEIDSAHGQVWDTVLVNKYLGELRVAKKLGRKERKHKEAQAVLAAATAAAAASSRISSLRKDLLDGSATQENLGKLNTTSGRPGYCSQLMPRARETVPKVGVRKDSLERHSGSIQSASDFSKDHPKSCDICSRPETLMNPIIVCSSCKVSVHMDCYRSVRESTGPWYCELCEELRSSGASAVDFWEKFTSAAECALCGGNTGAFRKCKDGKWVHAFCAEWVFEATFTRGQGNPVEGMDSIPKGVDECNVCHHRYGVCIKCNYGHCQSTFHPSCARTTGLFMSVKTVGGKLQHRAYCGKHSVEQKAKAESQKYGIEELKSIKQIRVELERLRLLCERIIKREKVKREIVLSTHEILALKRNMVARSTLVQGPFLSTDASSESATTSLNYRSGNEAVQKSDEMTVDSSVSIKRRSKVPSHTSADQKTDGSSGSQNIVIRKPTEKASFSGKHIPQRPPVASRNTLNDGEVRSRYKKHPETFEKELVMTSDQADLKNKMLPKGYAYVPSDSIPKDKWISQDGSSEPLEDGG</sequence>
<evidence type="ECO:0000256" key="4">
    <source>
        <dbReference type="PROSITE-ProRule" id="PRU00146"/>
    </source>
</evidence>
<feature type="domain" description="PHD-type" evidence="6">
    <location>
        <begin position="274"/>
        <end position="325"/>
    </location>
</feature>
<feature type="compositionally biased region" description="Basic and acidic residues" evidence="5">
    <location>
        <begin position="1382"/>
        <end position="1393"/>
    </location>
</feature>
<dbReference type="PANTHER" id="PTHR13793:SF107">
    <property type="entry name" value="BROMODOMAIN-CONTAINING PROTEIN HOMOLOG"/>
    <property type="match status" value="1"/>
</dbReference>
<keyword evidence="2 4" id="KW-0863">Zinc-finger</keyword>
<dbReference type="OrthoDB" id="20839at2759"/>
<evidence type="ECO:0000256" key="1">
    <source>
        <dbReference type="ARBA" id="ARBA00022723"/>
    </source>
</evidence>
<dbReference type="SMART" id="SM00249">
    <property type="entry name" value="PHD"/>
    <property type="match status" value="4"/>
</dbReference>
<evidence type="ECO:0000256" key="2">
    <source>
        <dbReference type="ARBA" id="ARBA00022771"/>
    </source>
</evidence>
<reference evidence="8" key="1">
    <citation type="submission" date="2013-07" db="EMBL/GenBank/DDBJ databases">
        <title>The genome of Eucalyptus grandis.</title>
        <authorList>
            <person name="Schmutz J."/>
            <person name="Hayes R."/>
            <person name="Myburg A."/>
            <person name="Tuskan G."/>
            <person name="Grattapaglia D."/>
            <person name="Rokhsar D.S."/>
        </authorList>
    </citation>
    <scope>NUCLEOTIDE SEQUENCE</scope>
    <source>
        <tissue evidence="8">Leaf extractions</tissue>
    </source>
</reference>
<dbReference type="EMBL" id="KK198758">
    <property type="protein sequence ID" value="KCW70548.1"/>
    <property type="molecule type" value="Genomic_DNA"/>
</dbReference>
<feature type="domain" description="PHD-type" evidence="6">
    <location>
        <begin position="1042"/>
        <end position="1091"/>
    </location>
</feature>
<evidence type="ECO:0000259" key="7">
    <source>
        <dbReference type="PROSITE" id="PS51805"/>
    </source>
</evidence>
<evidence type="ECO:0000313" key="8">
    <source>
        <dbReference type="EMBL" id="KCW70548.1"/>
    </source>
</evidence>
<dbReference type="Gene3D" id="3.30.40.10">
    <property type="entry name" value="Zinc/RING finger domain, C3HC4 (zinc finger)"/>
    <property type="match status" value="4"/>
</dbReference>
<dbReference type="PROSITE" id="PS50016">
    <property type="entry name" value="ZF_PHD_2"/>
    <property type="match status" value="2"/>
</dbReference>
<protein>
    <recommendedName>
        <fullName evidence="9">PHD-type domain-containing protein</fullName>
    </recommendedName>
</protein>
<dbReference type="FunCoup" id="A0A059BWD5">
    <property type="interactions" value="1231"/>
</dbReference>
<accession>A0A059BWD5</accession>
<feature type="compositionally biased region" description="Polar residues" evidence="5">
    <location>
        <begin position="1333"/>
        <end position="1351"/>
    </location>
</feature>
<dbReference type="CDD" id="cd15571">
    <property type="entry name" value="ePHD"/>
    <property type="match status" value="1"/>
</dbReference>
<dbReference type="InterPro" id="IPR019786">
    <property type="entry name" value="Zinc_finger_PHD-type_CS"/>
</dbReference>
<dbReference type="PROSITE" id="PS51805">
    <property type="entry name" value="EPHD"/>
    <property type="match status" value="2"/>
</dbReference>
<dbReference type="InterPro" id="IPR011011">
    <property type="entry name" value="Znf_FYVE_PHD"/>
</dbReference>
<dbReference type="KEGG" id="egr:104450463"/>
<name>A0A059BWD5_EUCGR</name>
<proteinExistence type="predicted"/>
<feature type="region of interest" description="Disordered" evidence="5">
    <location>
        <begin position="1"/>
        <end position="90"/>
    </location>
</feature>
<keyword evidence="3" id="KW-0862">Zinc</keyword>
<keyword evidence="1" id="KW-0479">Metal-binding</keyword>
<feature type="compositionally biased region" description="Polar residues" evidence="5">
    <location>
        <begin position="1303"/>
        <end position="1312"/>
    </location>
</feature>
<feature type="domain" description="PHD-type" evidence="7">
    <location>
        <begin position="333"/>
        <end position="454"/>
    </location>
</feature>
<evidence type="ECO:0000256" key="3">
    <source>
        <dbReference type="ARBA" id="ARBA00022833"/>
    </source>
</evidence>
<feature type="compositionally biased region" description="Polar residues" evidence="5">
    <location>
        <begin position="485"/>
        <end position="495"/>
    </location>
</feature>
<feature type="region of interest" description="Disordered" evidence="5">
    <location>
        <begin position="102"/>
        <end position="125"/>
    </location>
</feature>
<dbReference type="InParanoid" id="A0A059BWD5"/>
<dbReference type="GO" id="GO:0008270">
    <property type="term" value="F:zinc ion binding"/>
    <property type="evidence" value="ECO:0007669"/>
    <property type="project" value="UniProtKB-KW"/>
</dbReference>
<dbReference type="OMA" id="WLLETEY"/>
<dbReference type="GO" id="GO:0005634">
    <property type="term" value="C:nucleus"/>
    <property type="evidence" value="ECO:0007669"/>
    <property type="project" value="UniProtKB-ARBA"/>
</dbReference>
<feature type="compositionally biased region" description="Basic and acidic residues" evidence="5">
    <location>
        <begin position="111"/>
        <end position="125"/>
    </location>
</feature>
<feature type="region of interest" description="Disordered" evidence="5">
    <location>
        <begin position="1421"/>
        <end position="1444"/>
    </location>
</feature>
<feature type="domain" description="PHD-type" evidence="7">
    <location>
        <begin position="1108"/>
        <end position="1217"/>
    </location>
</feature>
<dbReference type="Gramene" id="KCW70548">
    <property type="protein sequence ID" value="KCW70548"/>
    <property type="gene ID" value="EUGRSUZ_F03741"/>
</dbReference>
<dbReference type="PANTHER" id="PTHR13793">
    <property type="entry name" value="PHD FINGER PROTEINS"/>
    <property type="match status" value="1"/>
</dbReference>
<dbReference type="Pfam" id="PF13831">
    <property type="entry name" value="PHD_2"/>
    <property type="match status" value="2"/>
</dbReference>
<dbReference type="GO" id="GO:0006357">
    <property type="term" value="P:regulation of transcription by RNA polymerase II"/>
    <property type="evidence" value="ECO:0000318"/>
    <property type="project" value="GO_Central"/>
</dbReference>
<feature type="compositionally biased region" description="Low complexity" evidence="5">
    <location>
        <begin position="1292"/>
        <end position="1302"/>
    </location>
</feature>
<dbReference type="InterPro" id="IPR050701">
    <property type="entry name" value="Histone_Mod_Regulator"/>
</dbReference>
<evidence type="ECO:0008006" key="9">
    <source>
        <dbReference type="Google" id="ProtNLM"/>
    </source>
</evidence>
<feature type="region of interest" description="Disordered" evidence="5">
    <location>
        <begin position="1292"/>
        <end position="1393"/>
    </location>
</feature>
<organism evidence="8">
    <name type="scientific">Eucalyptus grandis</name>
    <name type="common">Flooded gum</name>
    <dbReference type="NCBI Taxonomy" id="71139"/>
    <lineage>
        <taxon>Eukaryota</taxon>
        <taxon>Viridiplantae</taxon>
        <taxon>Streptophyta</taxon>
        <taxon>Embryophyta</taxon>
        <taxon>Tracheophyta</taxon>
        <taxon>Spermatophyta</taxon>
        <taxon>Magnoliopsida</taxon>
        <taxon>eudicotyledons</taxon>
        <taxon>Gunneridae</taxon>
        <taxon>Pentapetalae</taxon>
        <taxon>rosids</taxon>
        <taxon>malvids</taxon>
        <taxon>Myrtales</taxon>
        <taxon>Myrtaceae</taxon>
        <taxon>Myrtoideae</taxon>
        <taxon>Eucalypteae</taxon>
        <taxon>Eucalyptus</taxon>
    </lineage>
</organism>
<gene>
    <name evidence="8" type="ORF">EUGRSUZ_F03741</name>
</gene>
<dbReference type="eggNOG" id="KOG0954">
    <property type="taxonomic scope" value="Eukaryota"/>
</dbReference>
<evidence type="ECO:0000256" key="5">
    <source>
        <dbReference type="SAM" id="MobiDB-lite"/>
    </source>
</evidence>
<dbReference type="SUPFAM" id="SSF57903">
    <property type="entry name" value="FYVE/PHD zinc finger"/>
    <property type="match status" value="2"/>
</dbReference>
<dbReference type="STRING" id="71139.A0A059BWD5"/>
<feature type="region of interest" description="Disordered" evidence="5">
    <location>
        <begin position="485"/>
        <end position="513"/>
    </location>
</feature>
<dbReference type="PROSITE" id="PS01359">
    <property type="entry name" value="ZF_PHD_1"/>
    <property type="match status" value="1"/>
</dbReference>
<dbReference type="InterPro" id="IPR001965">
    <property type="entry name" value="Znf_PHD"/>
</dbReference>
<dbReference type="InterPro" id="IPR013083">
    <property type="entry name" value="Znf_RING/FYVE/PHD"/>
</dbReference>
<dbReference type="InterPro" id="IPR034732">
    <property type="entry name" value="EPHD"/>
</dbReference>
<feature type="region of interest" description="Disordered" evidence="5">
    <location>
        <begin position="196"/>
        <end position="228"/>
    </location>
</feature>
<dbReference type="Pfam" id="PF13832">
    <property type="entry name" value="zf-HC5HC2H_2"/>
    <property type="match status" value="2"/>
</dbReference>
<dbReference type="InterPro" id="IPR019787">
    <property type="entry name" value="Znf_PHD-finger"/>
</dbReference>
<feature type="compositionally biased region" description="Low complexity" evidence="5">
    <location>
        <begin position="37"/>
        <end position="47"/>
    </location>
</feature>